<dbReference type="InterPro" id="IPR014440">
    <property type="entry name" value="HCCAis_GSTk"/>
</dbReference>
<accession>A0A8J7FPB0</accession>
<dbReference type="GO" id="GO:0004602">
    <property type="term" value="F:glutathione peroxidase activity"/>
    <property type="evidence" value="ECO:0007669"/>
    <property type="project" value="TreeGrafter"/>
</dbReference>
<protein>
    <recommendedName>
        <fullName evidence="1">2-hydroxychromene-2-carboxylate isomerase</fullName>
        <ecNumber evidence="1">5.99.1.4</ecNumber>
    </recommendedName>
</protein>
<reference evidence="4" key="1">
    <citation type="submission" date="2020-10" db="EMBL/GenBank/DDBJ databases">
        <title>Bacterium isolated from coastal waters sediment.</title>
        <authorList>
            <person name="Chen R.-J."/>
            <person name="Lu D.-C."/>
            <person name="Zhu K.-L."/>
            <person name="Du Z.-J."/>
        </authorList>
    </citation>
    <scope>NUCLEOTIDE SEQUENCE</scope>
    <source>
        <strain evidence="4">N1Y112</strain>
    </source>
</reference>
<dbReference type="EC" id="5.99.1.4" evidence="1"/>
<dbReference type="AlphaFoldDB" id="A0A8J7FPB0"/>
<dbReference type="InterPro" id="IPR001853">
    <property type="entry name" value="DSBA-like_thioredoxin_dom"/>
</dbReference>
<dbReference type="Pfam" id="PF01323">
    <property type="entry name" value="DSBA"/>
    <property type="match status" value="1"/>
</dbReference>
<keyword evidence="5" id="KW-1185">Reference proteome</keyword>
<evidence type="ECO:0000256" key="1">
    <source>
        <dbReference type="PIRNR" id="PIRNR006386"/>
    </source>
</evidence>
<keyword evidence="1 4" id="KW-0413">Isomerase</keyword>
<comment type="catalytic activity">
    <reaction evidence="1">
        <text>2-hydroxychromene-2-carboxylate = (3E)-4-(2-hydroxyphenyl)-2-oxobut-3-enoate</text>
        <dbReference type="Rhea" id="RHEA:27401"/>
        <dbReference type="ChEBI" id="CHEBI:59350"/>
        <dbReference type="ChEBI" id="CHEBI:59353"/>
        <dbReference type="EC" id="5.99.1.4"/>
    </reaction>
</comment>
<dbReference type="SUPFAM" id="SSF52833">
    <property type="entry name" value="Thioredoxin-like"/>
    <property type="match status" value="1"/>
</dbReference>
<feature type="domain" description="DSBA-like thioredoxin" evidence="3">
    <location>
        <begin position="4"/>
        <end position="193"/>
    </location>
</feature>
<dbReference type="InterPro" id="IPR036249">
    <property type="entry name" value="Thioredoxin-like_sf"/>
</dbReference>
<dbReference type="GO" id="GO:0004364">
    <property type="term" value="F:glutathione transferase activity"/>
    <property type="evidence" value="ECO:0007669"/>
    <property type="project" value="TreeGrafter"/>
</dbReference>
<evidence type="ECO:0000256" key="2">
    <source>
        <dbReference type="PIRSR" id="PIRSR006386-1"/>
    </source>
</evidence>
<gene>
    <name evidence="4" type="ORF">IOQ59_11445</name>
</gene>
<evidence type="ECO:0000259" key="3">
    <source>
        <dbReference type="Pfam" id="PF01323"/>
    </source>
</evidence>
<comment type="similarity">
    <text evidence="1">Belongs to the GST superfamily. NadH family.</text>
</comment>
<dbReference type="Proteomes" id="UP000640333">
    <property type="component" value="Unassembled WGS sequence"/>
</dbReference>
<feature type="active site" description="Nucleophile" evidence="2">
    <location>
        <position position="13"/>
    </location>
</feature>
<dbReference type="GO" id="GO:1901170">
    <property type="term" value="P:naphthalene catabolic process"/>
    <property type="evidence" value="ECO:0007669"/>
    <property type="project" value="InterPro"/>
</dbReference>
<organism evidence="4 5">
    <name type="scientific">Pontibacterium sinense</name>
    <dbReference type="NCBI Taxonomy" id="2781979"/>
    <lineage>
        <taxon>Bacteria</taxon>
        <taxon>Pseudomonadati</taxon>
        <taxon>Pseudomonadota</taxon>
        <taxon>Gammaproteobacteria</taxon>
        <taxon>Oceanospirillales</taxon>
        <taxon>Oceanospirillaceae</taxon>
        <taxon>Pontibacterium</taxon>
    </lineage>
</organism>
<dbReference type="GO" id="GO:0006749">
    <property type="term" value="P:glutathione metabolic process"/>
    <property type="evidence" value="ECO:0007669"/>
    <property type="project" value="TreeGrafter"/>
</dbReference>
<dbReference type="PIRSF" id="PIRSF006386">
    <property type="entry name" value="HCCAis_GSTk"/>
    <property type="match status" value="1"/>
</dbReference>
<dbReference type="CDD" id="cd03022">
    <property type="entry name" value="DsbA_HCCA_Iso"/>
    <property type="match status" value="1"/>
</dbReference>
<dbReference type="EMBL" id="JADEYS010000010">
    <property type="protein sequence ID" value="MBE9397872.1"/>
    <property type="molecule type" value="Genomic_DNA"/>
</dbReference>
<dbReference type="PANTHER" id="PTHR42943:SF2">
    <property type="entry name" value="GLUTATHIONE S-TRANSFERASE KAPPA 1"/>
    <property type="match status" value="1"/>
</dbReference>
<dbReference type="GO" id="GO:0018845">
    <property type="term" value="F:2-hydroxychromene-2-carboxylate isomerase activity"/>
    <property type="evidence" value="ECO:0007669"/>
    <property type="project" value="UniProtKB-UniRule"/>
</dbReference>
<dbReference type="Gene3D" id="3.40.30.10">
    <property type="entry name" value="Glutaredoxin"/>
    <property type="match status" value="1"/>
</dbReference>
<dbReference type="PANTHER" id="PTHR42943">
    <property type="entry name" value="GLUTATHIONE S-TRANSFERASE KAPPA"/>
    <property type="match status" value="1"/>
</dbReference>
<comment type="caution">
    <text evidence="4">The sequence shown here is derived from an EMBL/GenBank/DDBJ whole genome shotgun (WGS) entry which is preliminary data.</text>
</comment>
<dbReference type="InterPro" id="IPR051924">
    <property type="entry name" value="GST_Kappa/NadH"/>
</dbReference>
<dbReference type="RefSeq" id="WP_193953425.1">
    <property type="nucleotide sequence ID" value="NZ_JADEYS010000010.1"/>
</dbReference>
<evidence type="ECO:0000313" key="5">
    <source>
        <dbReference type="Proteomes" id="UP000640333"/>
    </source>
</evidence>
<name>A0A8J7FPB0_9GAMM</name>
<evidence type="ECO:0000313" key="4">
    <source>
        <dbReference type="EMBL" id="MBE9397872.1"/>
    </source>
</evidence>
<proteinExistence type="inferred from homology"/>
<dbReference type="InterPro" id="IPR044087">
    <property type="entry name" value="NahD-like"/>
</dbReference>
<sequence length="194" mass="21756">MSKTVDFYYDFISPASYIALARLTELCERTGATINYKPMLLGGVFKAGGNTSPVTIPAKWEWIQKDFARYAAFYDIPYQLNPHFIFSTVNAMRGAMWALAEGRIEDYNRAMYTAAWADGKDLSSPEVMAEVLNTAGFDAQVVMEAMTQPEIKKALITATEEAVARGVFGAPTMFVDDEMHFGQDRMEWIERALS</sequence>